<keyword evidence="2" id="KW-1185">Reference proteome</keyword>
<organism evidence="1 2">
    <name type="scientific">Hyalomma asiaticum</name>
    <name type="common">Tick</name>
    <dbReference type="NCBI Taxonomy" id="266040"/>
    <lineage>
        <taxon>Eukaryota</taxon>
        <taxon>Metazoa</taxon>
        <taxon>Ecdysozoa</taxon>
        <taxon>Arthropoda</taxon>
        <taxon>Chelicerata</taxon>
        <taxon>Arachnida</taxon>
        <taxon>Acari</taxon>
        <taxon>Parasitiformes</taxon>
        <taxon>Ixodida</taxon>
        <taxon>Ixodoidea</taxon>
        <taxon>Ixodidae</taxon>
        <taxon>Hyalomminae</taxon>
        <taxon>Hyalomma</taxon>
    </lineage>
</organism>
<gene>
    <name evidence="1" type="ORF">HPB50_023688</name>
</gene>
<dbReference type="EMBL" id="CM023491">
    <property type="protein sequence ID" value="KAH6941882.1"/>
    <property type="molecule type" value="Genomic_DNA"/>
</dbReference>
<dbReference type="Proteomes" id="UP000821845">
    <property type="component" value="Chromosome 11"/>
</dbReference>
<comment type="caution">
    <text evidence="1">The sequence shown here is derived from an EMBL/GenBank/DDBJ whole genome shotgun (WGS) entry which is preliminary data.</text>
</comment>
<evidence type="ECO:0000313" key="2">
    <source>
        <dbReference type="Proteomes" id="UP000821845"/>
    </source>
</evidence>
<name>A0ACB7T2Z0_HYAAI</name>
<protein>
    <submittedName>
        <fullName evidence="1">Uncharacterized protein</fullName>
    </submittedName>
</protein>
<accession>A0ACB7T2Z0</accession>
<sequence length="286" mass="31387">MFLLSSDIDEISRSKLVSTVEFVKRMSRLIAVMTSRCPRDGLRPSSDKVAEIEAFLLFMDHWKQQQIRPVVDSPPKSGNSPAELVRALLDTSSPATSDAIFGIRDIIEDMLEVGNVDGVRSALQSLSDEHSSCVIQKSDGRLTYYVAGYVAKKFSKKSSCSDDYIWGLGCLGKRCQGECGGGRGLATGAPSRRLVVGHLTGPTLAPPPWWAFFFSLAEWRWTAACDLCRGVCCACRVWGIVPRRLLGIRRLASVPAAEGACRTPRLQSGLRSEFRRCSSVHSARVT</sequence>
<evidence type="ECO:0000313" key="1">
    <source>
        <dbReference type="EMBL" id="KAH6941882.1"/>
    </source>
</evidence>
<reference evidence="1" key="1">
    <citation type="submission" date="2020-05" db="EMBL/GenBank/DDBJ databases">
        <title>Large-scale comparative analyses of tick genomes elucidate their genetic diversity and vector capacities.</title>
        <authorList>
            <person name="Jia N."/>
            <person name="Wang J."/>
            <person name="Shi W."/>
            <person name="Du L."/>
            <person name="Sun Y."/>
            <person name="Zhan W."/>
            <person name="Jiang J."/>
            <person name="Wang Q."/>
            <person name="Zhang B."/>
            <person name="Ji P."/>
            <person name="Sakyi L.B."/>
            <person name="Cui X."/>
            <person name="Yuan T."/>
            <person name="Jiang B."/>
            <person name="Yang W."/>
            <person name="Lam T.T.-Y."/>
            <person name="Chang Q."/>
            <person name="Ding S."/>
            <person name="Wang X."/>
            <person name="Zhu J."/>
            <person name="Ruan X."/>
            <person name="Zhao L."/>
            <person name="Wei J."/>
            <person name="Que T."/>
            <person name="Du C."/>
            <person name="Cheng J."/>
            <person name="Dai P."/>
            <person name="Han X."/>
            <person name="Huang E."/>
            <person name="Gao Y."/>
            <person name="Liu J."/>
            <person name="Shao H."/>
            <person name="Ye R."/>
            <person name="Li L."/>
            <person name="Wei W."/>
            <person name="Wang X."/>
            <person name="Wang C."/>
            <person name="Yang T."/>
            <person name="Huo Q."/>
            <person name="Li W."/>
            <person name="Guo W."/>
            <person name="Chen H."/>
            <person name="Zhou L."/>
            <person name="Ni X."/>
            <person name="Tian J."/>
            <person name="Zhou Y."/>
            <person name="Sheng Y."/>
            <person name="Liu T."/>
            <person name="Pan Y."/>
            <person name="Xia L."/>
            <person name="Li J."/>
            <person name="Zhao F."/>
            <person name="Cao W."/>
        </authorList>
    </citation>
    <scope>NUCLEOTIDE SEQUENCE</scope>
    <source>
        <strain evidence="1">Hyas-2018</strain>
    </source>
</reference>
<proteinExistence type="predicted"/>